<dbReference type="InterPro" id="IPR003599">
    <property type="entry name" value="Ig_sub"/>
</dbReference>
<dbReference type="GO" id="GO:0016798">
    <property type="term" value="F:hydrolase activity, acting on glycosyl bonds"/>
    <property type="evidence" value="ECO:0007669"/>
    <property type="project" value="UniProtKB-KW"/>
</dbReference>
<feature type="domain" description="Ig-like" evidence="5">
    <location>
        <begin position="670"/>
        <end position="749"/>
    </location>
</feature>
<keyword evidence="1 4" id="KW-0732">Signal</keyword>
<feature type="signal peptide" evidence="4">
    <location>
        <begin position="1"/>
        <end position="23"/>
    </location>
</feature>
<dbReference type="Pfam" id="PF17801">
    <property type="entry name" value="Melibiase_C"/>
    <property type="match status" value="1"/>
</dbReference>
<dbReference type="Pfam" id="PF13895">
    <property type="entry name" value="Ig_2"/>
    <property type="match status" value="1"/>
</dbReference>
<protein>
    <submittedName>
        <fullName evidence="6">Autotransporter-associated beta strand repeat protein</fullName>
    </submittedName>
</protein>
<dbReference type="PROSITE" id="PS50835">
    <property type="entry name" value="IG_LIKE"/>
    <property type="match status" value="1"/>
</dbReference>
<evidence type="ECO:0000256" key="4">
    <source>
        <dbReference type="SAM" id="SignalP"/>
    </source>
</evidence>
<evidence type="ECO:0000313" key="7">
    <source>
        <dbReference type="Proteomes" id="UP000003688"/>
    </source>
</evidence>
<comment type="caution">
    <text evidence="6">The sequence shown here is derived from an EMBL/GenBank/DDBJ whole genome shotgun (WGS) entry which is preliminary data.</text>
</comment>
<evidence type="ECO:0000259" key="5">
    <source>
        <dbReference type="PROSITE" id="PS50835"/>
    </source>
</evidence>
<evidence type="ECO:0000256" key="1">
    <source>
        <dbReference type="ARBA" id="ARBA00022729"/>
    </source>
</evidence>
<dbReference type="InterPro" id="IPR013425">
    <property type="entry name" value="Autotrns_rpt"/>
</dbReference>
<keyword evidence="3" id="KW-0326">Glycosidase</keyword>
<dbReference type="SUPFAM" id="SSF51126">
    <property type="entry name" value="Pectin lyase-like"/>
    <property type="match status" value="2"/>
</dbReference>
<dbReference type="InterPro" id="IPR007110">
    <property type="entry name" value="Ig-like_dom"/>
</dbReference>
<dbReference type="Gene3D" id="2.60.40.1180">
    <property type="entry name" value="Golgi alpha-mannosidase II"/>
    <property type="match status" value="1"/>
</dbReference>
<evidence type="ECO:0000256" key="3">
    <source>
        <dbReference type="ARBA" id="ARBA00023295"/>
    </source>
</evidence>
<dbReference type="STRING" id="320771.Cflav_PD3140"/>
<dbReference type="EMBL" id="ABOX02000020">
    <property type="protein sequence ID" value="EEF60081.1"/>
    <property type="molecule type" value="Genomic_DNA"/>
</dbReference>
<dbReference type="InterPro" id="IPR017853">
    <property type="entry name" value="GH"/>
</dbReference>
<evidence type="ECO:0000256" key="2">
    <source>
        <dbReference type="ARBA" id="ARBA00022801"/>
    </source>
</evidence>
<dbReference type="OrthoDB" id="200448at2"/>
<dbReference type="Pfam" id="PF12951">
    <property type="entry name" value="PATR"/>
    <property type="match status" value="3"/>
</dbReference>
<dbReference type="Proteomes" id="UP000003688">
    <property type="component" value="Unassembled WGS sequence"/>
</dbReference>
<dbReference type="InterPro" id="IPR041233">
    <property type="entry name" value="Melibiase_C"/>
</dbReference>
<accession>B9XJ43</accession>
<name>B9XJ43_PEDPL</name>
<dbReference type="InterPro" id="IPR011050">
    <property type="entry name" value="Pectin_lyase_fold/virulence"/>
</dbReference>
<dbReference type="InterPro" id="IPR013783">
    <property type="entry name" value="Ig-like_fold"/>
</dbReference>
<dbReference type="InterPro" id="IPR013785">
    <property type="entry name" value="Aldolase_TIM"/>
</dbReference>
<gene>
    <name evidence="6" type="ORF">Cflav_PD3140</name>
</gene>
<reference evidence="6 7" key="1">
    <citation type="journal article" date="2011" name="J. Bacteriol.">
        <title>Genome sequence of 'Pedosphaera parvula' Ellin514, an aerobic Verrucomicrobial isolate from pasture soil.</title>
        <authorList>
            <person name="Kant R."/>
            <person name="van Passel M.W."/>
            <person name="Sangwan P."/>
            <person name="Palva A."/>
            <person name="Lucas S."/>
            <person name="Copeland A."/>
            <person name="Lapidus A."/>
            <person name="Glavina Del Rio T."/>
            <person name="Dalin E."/>
            <person name="Tice H."/>
            <person name="Bruce D."/>
            <person name="Goodwin L."/>
            <person name="Pitluck S."/>
            <person name="Chertkov O."/>
            <person name="Larimer F.W."/>
            <person name="Land M.L."/>
            <person name="Hauser L."/>
            <person name="Brettin T.S."/>
            <person name="Detter J.C."/>
            <person name="Han S."/>
            <person name="de Vos W.M."/>
            <person name="Janssen P.H."/>
            <person name="Smidt H."/>
        </authorList>
    </citation>
    <scope>NUCLEOTIDE SEQUENCE [LARGE SCALE GENOMIC DNA]</scope>
    <source>
        <strain evidence="6 7">Ellin514</strain>
    </source>
</reference>
<evidence type="ECO:0000313" key="6">
    <source>
        <dbReference type="EMBL" id="EEF60081.1"/>
    </source>
</evidence>
<keyword evidence="7" id="KW-1185">Reference proteome</keyword>
<dbReference type="SUPFAM" id="SSF48726">
    <property type="entry name" value="Immunoglobulin"/>
    <property type="match status" value="1"/>
</dbReference>
<dbReference type="SMART" id="SM00409">
    <property type="entry name" value="IG"/>
    <property type="match status" value="1"/>
</dbReference>
<dbReference type="SUPFAM" id="SSF51011">
    <property type="entry name" value="Glycosyl hydrolase domain"/>
    <property type="match status" value="1"/>
</dbReference>
<feature type="chain" id="PRO_5002894947" evidence="4">
    <location>
        <begin position="24"/>
        <end position="1504"/>
    </location>
</feature>
<dbReference type="Gene3D" id="3.20.20.70">
    <property type="entry name" value="Aldolase class I"/>
    <property type="match status" value="1"/>
</dbReference>
<keyword evidence="2" id="KW-0378">Hydrolase</keyword>
<proteinExistence type="predicted"/>
<sequence precursor="true">MRIFFASFFAVGCLLADPFTTSAGPLLPPVQVGNILKMTNANVRLEYDLSTGRANFYWHNSLKISGFYGGVGLDTYITGTDYSNRVWTVTNNEVDIVLTGNNLPMMKQLFILDQDDSFLTRLDMMGNGLQSRWMGPVVMDIAGGVDIGAYADDRALIVPFDNDSFSFVYNAMPINNTSSSYEVSAFYDNTSRNGLVVGSVTHDTWKTGVYFQGSNNKLNVLNVYGGVTSSDTRDTMAHGLVTGNTISSPTVFVGFGSDWRTTMEDYANANASMAPRLAWNGGVPFGWNTWYPYAGLTNVNVYSNSMVVSDFIKTNLQSNNFNDAGVVYINLDANGGFTDVQLQNFVNHCHGNGQKAGVYYTPFVYWDTESNSFNNFIVDSGYKWSEALLRDDAGHVQSLDSGLVLDPTHPGVKQAISYYFSRFKGFGFEYVKLDFLTHGALEGVHYDPNITTGLQAYNQGMRYITQQNNGRMFLSESIAPIFPYQYAHARRITCDTATDSAFELQALTYGWWLNGRLYQFNDPDNMKFAGMTANQNQSRLLSCVISGTVFINGDDLTSGTGQSLARTCLTNAAINEVARAGISFRAVEGNTGTSAADTFLRRDGSTWYVAVFNYGSSTANKNLNLARLGISGTYTAVDLWSGAVSSVSGTTWTVSLGANQAKLFRLGSGPTISSGPISQTVMPGSSITLTTIASGTPPFTYVWRKDGNILNGQTANTVSFPSASLTNAGTYTVQVTGGNGIVTNSAIVVVMPGPLRWAAGNNNWDTNTSGVWKDSAANNIVYGDGNAVQFDDSATGSSIVTIALIQTVSPASVTVSNVAKDYSITGAGDISGATCKLIKSGTGKLSLGVANDFAGGTVINAGILQVGAGGTTGNLGSGPVLNNATLSFNHSDSFVLNNWFRDTNGSPAGTGTVLQLGPGNLVFGADNMLGAAGSHPTQSLIVSPGSIAEAASFVPIGPVTLTGSTLFSSAGNSGAYPSWVLTGGLTVLSNPVTSLITNADIGSDWAGPLAAVQLIDATTFNVGKGATNGIDLLVPATLTHSYYDYGNFGKLIKTGSGKMVLTGSNYYQNGTVISNGVLQIGNGGTTGNLPPGYANVVNYATLAFNRSDTYTWSPTTYVGGSGTIQQMGTGKLVLNSYIPFNVPPSQSLYVGPQSTAETVQLTPIGMITLNGGTLSSSSGNSGGSPSWVLMGGVTVLANPITAVITNYGTASDSTGPFSAVQLVDSTTFNVAHGATNGIDLLVPATLTHSYYDFGHFGTLIKTGPGTMVLSGSNLYQGGTTISAGVLLVNNTTGSGTGSGGVIIQSGAMLGGTGYISGAVTAQPGSIFSPGAAIGKLTVGSLSLQGTTVMEINRSLSPSNDLVVVSGSLNFGGTLIITNLGPTLLAGDNFKLFSKAGNGVFNSISLPVLHGGLGWVNNLSVNGNLSVAQAVNPTPINLSAQFSGNNLVLNWPLDHTGWQLETQTNSLDVGLSANWYIIPGSTFSNQWVMPIQSNNAAAFYRLVLP</sequence>
<dbReference type="RefSeq" id="WP_007415836.1">
    <property type="nucleotide sequence ID" value="NZ_ABOX02000020.1"/>
</dbReference>
<dbReference type="NCBIfam" id="TIGR02601">
    <property type="entry name" value="autotrns_rpt"/>
    <property type="match status" value="3"/>
</dbReference>
<dbReference type="Gene3D" id="2.60.40.10">
    <property type="entry name" value="Immunoglobulins"/>
    <property type="match status" value="1"/>
</dbReference>
<organism evidence="6 7">
    <name type="scientific">Pedosphaera parvula (strain Ellin514)</name>
    <dbReference type="NCBI Taxonomy" id="320771"/>
    <lineage>
        <taxon>Bacteria</taxon>
        <taxon>Pseudomonadati</taxon>
        <taxon>Verrucomicrobiota</taxon>
        <taxon>Pedosphaerae</taxon>
        <taxon>Pedosphaerales</taxon>
        <taxon>Pedosphaeraceae</taxon>
        <taxon>Pedosphaera</taxon>
    </lineage>
</organism>
<dbReference type="SUPFAM" id="SSF51445">
    <property type="entry name" value="(Trans)glycosidases"/>
    <property type="match status" value="1"/>
</dbReference>
<dbReference type="InterPro" id="IPR036179">
    <property type="entry name" value="Ig-like_dom_sf"/>
</dbReference>
<dbReference type="InterPro" id="IPR013780">
    <property type="entry name" value="Glyco_hydro_b"/>
</dbReference>